<keyword evidence="6" id="KW-1185">Reference proteome</keyword>
<sequence>MRYQKVLKTCLKRNAGSRADANDSMSSDSDSSESDSSSEEIVYDKHAFYRNSAGSSNNQSASNQKSRNDDMNGYSSDRPANGNYRDFQNKKNNKNVNDRDSWSSKDSRTKKDDFNNGDTRHNNNTDREKACAIQCFFNEFNVVDKKGFPERDLVIPLMNKDIQDPELKDFVEESIIECFSYLESNKIDKCEFSQNLLKCVAEKGQQVSRLKIIH</sequence>
<dbReference type="InterPro" id="IPR036728">
    <property type="entry name" value="PBP_GOBP_sf"/>
</dbReference>
<dbReference type="GO" id="GO:0005549">
    <property type="term" value="F:odorant binding"/>
    <property type="evidence" value="ECO:0007669"/>
    <property type="project" value="InterPro"/>
</dbReference>
<evidence type="ECO:0000256" key="4">
    <source>
        <dbReference type="SAM" id="MobiDB-lite"/>
    </source>
</evidence>
<feature type="compositionally biased region" description="Low complexity" evidence="4">
    <location>
        <begin position="50"/>
        <end position="65"/>
    </location>
</feature>
<dbReference type="PANTHER" id="PTHR21066:SF9">
    <property type="entry name" value="ODORANT-BINDING PROTEIN 59A"/>
    <property type="match status" value="1"/>
</dbReference>
<protein>
    <recommendedName>
        <fullName evidence="7">General odorant-binding protein 71</fullName>
    </recommendedName>
</protein>
<dbReference type="CDD" id="cd23992">
    <property type="entry name" value="PBP_GOBP"/>
    <property type="match status" value="1"/>
</dbReference>
<dbReference type="PANTHER" id="PTHR21066">
    <property type="entry name" value="ODORANT-BINDING PROTEIN 59A-RELATED"/>
    <property type="match status" value="1"/>
</dbReference>
<dbReference type="Pfam" id="PF01395">
    <property type="entry name" value="PBP_GOBP"/>
    <property type="match status" value="1"/>
</dbReference>
<keyword evidence="3" id="KW-0964">Secreted</keyword>
<dbReference type="GO" id="GO:0005576">
    <property type="term" value="C:extracellular region"/>
    <property type="evidence" value="ECO:0007669"/>
    <property type="project" value="UniProtKB-SubCell"/>
</dbReference>
<dbReference type="EMBL" id="KQ434905">
    <property type="protein sequence ID" value="KZC11255.1"/>
    <property type="molecule type" value="Genomic_DNA"/>
</dbReference>
<dbReference type="OrthoDB" id="8194482at2759"/>
<dbReference type="InterPro" id="IPR052295">
    <property type="entry name" value="Odorant-binding_protein"/>
</dbReference>
<evidence type="ECO:0000313" key="6">
    <source>
        <dbReference type="Proteomes" id="UP000076502"/>
    </source>
</evidence>
<dbReference type="Proteomes" id="UP000076502">
    <property type="component" value="Unassembled WGS sequence"/>
</dbReference>
<evidence type="ECO:0000313" key="5">
    <source>
        <dbReference type="EMBL" id="KZC11255.1"/>
    </source>
</evidence>
<feature type="region of interest" description="Disordered" evidence="4">
    <location>
        <begin position="1"/>
        <end position="123"/>
    </location>
</feature>
<proteinExistence type="inferred from homology"/>
<evidence type="ECO:0000256" key="3">
    <source>
        <dbReference type="ARBA" id="ARBA00022525"/>
    </source>
</evidence>
<dbReference type="Gene3D" id="1.10.238.20">
    <property type="entry name" value="Pheromone/general odorant binding protein domain"/>
    <property type="match status" value="1"/>
</dbReference>
<evidence type="ECO:0000256" key="1">
    <source>
        <dbReference type="ARBA" id="ARBA00004613"/>
    </source>
</evidence>
<dbReference type="AlphaFoldDB" id="A0A154PHC2"/>
<evidence type="ECO:0008006" key="7">
    <source>
        <dbReference type="Google" id="ProtNLM"/>
    </source>
</evidence>
<accession>A0A154PHC2</accession>
<reference evidence="5 6" key="1">
    <citation type="submission" date="2015-07" db="EMBL/GenBank/DDBJ databases">
        <title>The genome of Dufourea novaeangliae.</title>
        <authorList>
            <person name="Pan H."/>
            <person name="Kapheim K."/>
        </authorList>
    </citation>
    <scope>NUCLEOTIDE SEQUENCE [LARGE SCALE GENOMIC DNA]</scope>
    <source>
        <strain evidence="5">0120121106</strain>
        <tissue evidence="5">Whole body</tissue>
    </source>
</reference>
<organism evidence="5 6">
    <name type="scientific">Dufourea novaeangliae</name>
    <name type="common">Sweat bee</name>
    <dbReference type="NCBI Taxonomy" id="178035"/>
    <lineage>
        <taxon>Eukaryota</taxon>
        <taxon>Metazoa</taxon>
        <taxon>Ecdysozoa</taxon>
        <taxon>Arthropoda</taxon>
        <taxon>Hexapoda</taxon>
        <taxon>Insecta</taxon>
        <taxon>Pterygota</taxon>
        <taxon>Neoptera</taxon>
        <taxon>Endopterygota</taxon>
        <taxon>Hymenoptera</taxon>
        <taxon>Apocrita</taxon>
        <taxon>Aculeata</taxon>
        <taxon>Apoidea</taxon>
        <taxon>Anthophila</taxon>
        <taxon>Halictidae</taxon>
        <taxon>Rophitinae</taxon>
        <taxon>Dufourea</taxon>
    </lineage>
</organism>
<evidence type="ECO:0000256" key="2">
    <source>
        <dbReference type="ARBA" id="ARBA00008098"/>
    </source>
</evidence>
<feature type="compositionally biased region" description="Basic and acidic residues" evidence="4">
    <location>
        <begin position="96"/>
        <end position="123"/>
    </location>
</feature>
<name>A0A154PHC2_DUFNO</name>
<comment type="subcellular location">
    <subcellularLocation>
        <location evidence="1">Secreted</location>
    </subcellularLocation>
</comment>
<gene>
    <name evidence="5" type="ORF">WN55_02346</name>
</gene>
<dbReference type="SUPFAM" id="SSF47565">
    <property type="entry name" value="Insect pheromone/odorant-binding proteins"/>
    <property type="match status" value="1"/>
</dbReference>
<comment type="similarity">
    <text evidence="2">Belongs to the PBP/GOBP family.</text>
</comment>
<dbReference type="InterPro" id="IPR006170">
    <property type="entry name" value="PBP/GOBP"/>
</dbReference>